<evidence type="ECO:0000313" key="1">
    <source>
        <dbReference type="EMBL" id="SEB21633.1"/>
    </source>
</evidence>
<dbReference type="Proteomes" id="UP000198850">
    <property type="component" value="Unassembled WGS sequence"/>
</dbReference>
<evidence type="ECO:0008006" key="3">
    <source>
        <dbReference type="Google" id="ProtNLM"/>
    </source>
</evidence>
<accession>A0A1H4HII2</accession>
<dbReference type="EMBL" id="FNRA01000021">
    <property type="protein sequence ID" value="SEB21633.1"/>
    <property type="molecule type" value="Genomic_DNA"/>
</dbReference>
<organism evidence="1 2">
    <name type="scientific">Pedobacter hartonius</name>
    <dbReference type="NCBI Taxonomy" id="425514"/>
    <lineage>
        <taxon>Bacteria</taxon>
        <taxon>Pseudomonadati</taxon>
        <taxon>Bacteroidota</taxon>
        <taxon>Sphingobacteriia</taxon>
        <taxon>Sphingobacteriales</taxon>
        <taxon>Sphingobacteriaceae</taxon>
        <taxon>Pedobacter</taxon>
    </lineage>
</organism>
<gene>
    <name evidence="1" type="ORF">SAMN05443550_1211</name>
</gene>
<dbReference type="AlphaFoldDB" id="A0A1H4HII2"/>
<sequence>KGAFTSDQALLKLVYLAFRELSKKWTMPMHNWSLTMSQLYIKFGERLKAFGDFFLGGG</sequence>
<proteinExistence type="predicted"/>
<protein>
    <recommendedName>
        <fullName evidence="3">Transposase, Mutator family</fullName>
    </recommendedName>
</protein>
<keyword evidence="2" id="KW-1185">Reference proteome</keyword>
<name>A0A1H4HII2_9SPHI</name>
<feature type="non-terminal residue" evidence="1">
    <location>
        <position position="1"/>
    </location>
</feature>
<evidence type="ECO:0000313" key="2">
    <source>
        <dbReference type="Proteomes" id="UP000198850"/>
    </source>
</evidence>
<reference evidence="1 2" key="1">
    <citation type="submission" date="2016-10" db="EMBL/GenBank/DDBJ databases">
        <authorList>
            <person name="de Groot N.N."/>
        </authorList>
    </citation>
    <scope>NUCLEOTIDE SEQUENCE [LARGE SCALE GENOMIC DNA]</scope>
    <source>
        <strain evidence="1 2">DSM 19033</strain>
    </source>
</reference>
<dbReference type="STRING" id="425514.SAMN05443550_1211"/>